<dbReference type="GO" id="GO:0000030">
    <property type="term" value="F:mannosyltransferase activity"/>
    <property type="evidence" value="ECO:0007669"/>
    <property type="project" value="TreeGrafter"/>
</dbReference>
<evidence type="ECO:0000313" key="4">
    <source>
        <dbReference type="Proteomes" id="UP000325780"/>
    </source>
</evidence>
<reference evidence="3 4" key="1">
    <citation type="submission" date="2019-04" db="EMBL/GenBank/DDBJ databases">
        <title>Friends and foes A comparative genomics study of 23 Aspergillus species from section Flavi.</title>
        <authorList>
            <consortium name="DOE Joint Genome Institute"/>
            <person name="Kjaerbolling I."/>
            <person name="Vesth T."/>
            <person name="Frisvad J.C."/>
            <person name="Nybo J.L."/>
            <person name="Theobald S."/>
            <person name="Kildgaard S."/>
            <person name="Isbrandt T."/>
            <person name="Kuo A."/>
            <person name="Sato A."/>
            <person name="Lyhne E.K."/>
            <person name="Kogle M.E."/>
            <person name="Wiebenga A."/>
            <person name="Kun R.S."/>
            <person name="Lubbers R.J."/>
            <person name="Makela M.R."/>
            <person name="Barry K."/>
            <person name="Chovatia M."/>
            <person name="Clum A."/>
            <person name="Daum C."/>
            <person name="Haridas S."/>
            <person name="He G."/>
            <person name="LaButti K."/>
            <person name="Lipzen A."/>
            <person name="Mondo S."/>
            <person name="Riley R."/>
            <person name="Salamov A."/>
            <person name="Simmons B.A."/>
            <person name="Magnuson J.K."/>
            <person name="Henrissat B."/>
            <person name="Mortensen U.H."/>
            <person name="Larsen T.O."/>
            <person name="Devries R.P."/>
            <person name="Grigoriev I.V."/>
            <person name="Machida M."/>
            <person name="Baker S.E."/>
            <person name="Andersen M.R."/>
        </authorList>
    </citation>
    <scope>NUCLEOTIDE SEQUENCE [LARGE SCALE GENOMIC DNA]</scope>
    <source>
        <strain evidence="3 4">IBT 18842</strain>
    </source>
</reference>
<keyword evidence="1" id="KW-0472">Membrane</keyword>
<sequence length="235" mass="26208">MFLHYLSFLLTFCLVAYANVEKTIFLAPHTLTVPTVDPTLDDLGLERLSPTNPVLRTKLNASFPTTESQGTESWYFLEHLTPGRRYEVRICWLATQPTAFSLDTHTVTQAVETPDIFSSITFYSQARLASPSNVVPRQPSTIHDQAPTSDSVLFLRVTAAADYFSLDQSLMENVPPVVADIILDPFLFNVFPQSLIPTACYISLVACLAVFIGRWVLGQFDKAIDSTIGQKDKKQ</sequence>
<dbReference type="GO" id="GO:0005789">
    <property type="term" value="C:endoplasmic reticulum membrane"/>
    <property type="evidence" value="ECO:0007669"/>
    <property type="project" value="TreeGrafter"/>
</dbReference>
<dbReference type="EMBL" id="ML742053">
    <property type="protein sequence ID" value="KAE8152456.1"/>
    <property type="molecule type" value="Genomic_DNA"/>
</dbReference>
<keyword evidence="1" id="KW-0812">Transmembrane</keyword>
<dbReference type="Pfam" id="PF10333">
    <property type="entry name" value="Pga1"/>
    <property type="match status" value="1"/>
</dbReference>
<proteinExistence type="predicted"/>
<organism evidence="3 4">
    <name type="scientific">Aspergillus avenaceus</name>
    <dbReference type="NCBI Taxonomy" id="36643"/>
    <lineage>
        <taxon>Eukaryota</taxon>
        <taxon>Fungi</taxon>
        <taxon>Dikarya</taxon>
        <taxon>Ascomycota</taxon>
        <taxon>Pezizomycotina</taxon>
        <taxon>Eurotiomycetes</taxon>
        <taxon>Eurotiomycetidae</taxon>
        <taxon>Eurotiales</taxon>
        <taxon>Aspergillaceae</taxon>
        <taxon>Aspergillus</taxon>
        <taxon>Aspergillus subgen. Circumdati</taxon>
    </lineage>
</organism>
<evidence type="ECO:0000256" key="1">
    <source>
        <dbReference type="SAM" id="Phobius"/>
    </source>
</evidence>
<dbReference type="Proteomes" id="UP000325780">
    <property type="component" value="Unassembled WGS sequence"/>
</dbReference>
<protein>
    <submittedName>
        <fullName evidence="3">Uncharacterized protein</fullName>
    </submittedName>
</protein>
<dbReference type="PANTHER" id="PTHR28022">
    <property type="entry name" value="GPI MANNOSYLTRANSFERASE 2 SUBUNIT PGA1"/>
    <property type="match status" value="1"/>
</dbReference>
<dbReference type="AlphaFoldDB" id="A0A5N6U1J1"/>
<dbReference type="PANTHER" id="PTHR28022:SF1">
    <property type="entry name" value="GPI MANNOSYLTRANSFERASE 2 SUBUNIT PGA1"/>
    <property type="match status" value="1"/>
</dbReference>
<dbReference type="GO" id="GO:0006506">
    <property type="term" value="P:GPI anchor biosynthetic process"/>
    <property type="evidence" value="ECO:0007669"/>
    <property type="project" value="TreeGrafter"/>
</dbReference>
<dbReference type="OrthoDB" id="3360032at2759"/>
<name>A0A5N6U1J1_ASPAV</name>
<keyword evidence="2" id="KW-0732">Signal</keyword>
<accession>A0A5N6U1J1</accession>
<dbReference type="GO" id="GO:0031501">
    <property type="term" value="C:mannosyltransferase complex"/>
    <property type="evidence" value="ECO:0007669"/>
    <property type="project" value="TreeGrafter"/>
</dbReference>
<feature type="signal peptide" evidence="2">
    <location>
        <begin position="1"/>
        <end position="18"/>
    </location>
</feature>
<dbReference type="InterPro" id="IPR019433">
    <property type="entry name" value="GPI_ManTrfase_II_coact_Pga1"/>
</dbReference>
<feature type="transmembrane region" description="Helical" evidence="1">
    <location>
        <begin position="195"/>
        <end position="217"/>
    </location>
</feature>
<keyword evidence="1" id="KW-1133">Transmembrane helix</keyword>
<evidence type="ECO:0000313" key="3">
    <source>
        <dbReference type="EMBL" id="KAE8152456.1"/>
    </source>
</evidence>
<gene>
    <name evidence="3" type="ORF">BDV25DRAFT_67961</name>
</gene>
<feature type="chain" id="PRO_5024807477" evidence="2">
    <location>
        <begin position="19"/>
        <end position="235"/>
    </location>
</feature>
<keyword evidence="4" id="KW-1185">Reference proteome</keyword>
<evidence type="ECO:0000256" key="2">
    <source>
        <dbReference type="SAM" id="SignalP"/>
    </source>
</evidence>